<evidence type="ECO:0000256" key="2">
    <source>
        <dbReference type="ARBA" id="ARBA00022438"/>
    </source>
</evidence>
<evidence type="ECO:0000313" key="10">
    <source>
        <dbReference type="Proteomes" id="UP000677180"/>
    </source>
</evidence>
<dbReference type="GO" id="GO:0004239">
    <property type="term" value="F:initiator methionyl aminopeptidase activity"/>
    <property type="evidence" value="ECO:0007669"/>
    <property type="project" value="UniProtKB-UniRule"/>
</dbReference>
<comment type="subunit">
    <text evidence="6">Monomer.</text>
</comment>
<dbReference type="PANTHER" id="PTHR43330:SF16">
    <property type="entry name" value="METHIONINE AMINOPEPTIDASE 2"/>
    <property type="match status" value="1"/>
</dbReference>
<dbReference type="InterPro" id="IPR002467">
    <property type="entry name" value="Pept_M24A_MAP1"/>
</dbReference>
<dbReference type="PANTHER" id="PTHR43330">
    <property type="entry name" value="METHIONINE AMINOPEPTIDASE"/>
    <property type="match status" value="1"/>
</dbReference>
<dbReference type="HAMAP" id="MF_01974">
    <property type="entry name" value="MetAP_1"/>
    <property type="match status" value="1"/>
</dbReference>
<dbReference type="AlphaFoldDB" id="A0AB37I0M8"/>
<feature type="binding site" evidence="6">
    <location>
        <position position="172"/>
    </location>
    <ligand>
        <name>a divalent metal cation</name>
        <dbReference type="ChEBI" id="CHEBI:60240"/>
        <label>1</label>
    </ligand>
</feature>
<dbReference type="EMBL" id="CP072385">
    <property type="protein sequence ID" value="QUC10102.1"/>
    <property type="molecule type" value="Genomic_DNA"/>
</dbReference>
<proteinExistence type="inferred from homology"/>
<evidence type="ECO:0000256" key="6">
    <source>
        <dbReference type="HAMAP-Rule" id="MF_01974"/>
    </source>
</evidence>
<evidence type="ECO:0000313" key="9">
    <source>
        <dbReference type="EMBL" id="QUC10102.1"/>
    </source>
</evidence>
<dbReference type="PRINTS" id="PR00599">
    <property type="entry name" value="MAPEPTIDASE"/>
</dbReference>
<dbReference type="Proteomes" id="UP000677180">
    <property type="component" value="Chromosome"/>
</dbReference>
<keyword evidence="2 6" id="KW-0031">Aminopeptidase</keyword>
<feature type="binding site" evidence="6">
    <location>
        <position position="253"/>
    </location>
    <ligand>
        <name>substrate</name>
    </ligand>
</feature>
<evidence type="ECO:0000256" key="7">
    <source>
        <dbReference type="RuleBase" id="RU003653"/>
    </source>
</evidence>
<keyword evidence="5 6" id="KW-0378">Hydrolase</keyword>
<accession>A0AB37I0M8</accession>
<dbReference type="InterPro" id="IPR000994">
    <property type="entry name" value="Pept_M24"/>
</dbReference>
<dbReference type="GO" id="GO:0006508">
    <property type="term" value="P:proteolysis"/>
    <property type="evidence" value="ECO:0007669"/>
    <property type="project" value="UniProtKB-KW"/>
</dbReference>
<comment type="cofactor">
    <cofactor evidence="6">
        <name>Co(2+)</name>
        <dbReference type="ChEBI" id="CHEBI:48828"/>
    </cofactor>
    <cofactor evidence="6">
        <name>Zn(2+)</name>
        <dbReference type="ChEBI" id="CHEBI:29105"/>
    </cofactor>
    <cofactor evidence="6">
        <name>Mn(2+)</name>
        <dbReference type="ChEBI" id="CHEBI:29035"/>
    </cofactor>
    <cofactor evidence="6">
        <name>Fe(2+)</name>
        <dbReference type="ChEBI" id="CHEBI:29033"/>
    </cofactor>
    <text evidence="6">Binds 2 divalent metal cations per subunit. Has a high-affinity and a low affinity metal-binding site. The true nature of the physiological cofactor is under debate. The enzyme is active with cobalt, zinc, manganese or divalent iron ions. Most likely, methionine aminopeptidases function as mononuclear Fe(2+)-metalloproteases under physiological conditions, and the catalytically relevant metal-binding site has been assigned to the histidine-containing high-affinity site.</text>
</comment>
<protein>
    <recommendedName>
        <fullName evidence="6 7">Methionine aminopeptidase</fullName>
        <shortName evidence="6">MAP</shortName>
        <shortName evidence="6">MetAP</shortName>
        <ecNumber evidence="6 7">3.4.11.18</ecNumber>
    </recommendedName>
    <alternativeName>
        <fullName evidence="6">Peptidase M</fullName>
    </alternativeName>
</protein>
<comment type="similarity">
    <text evidence="6">Belongs to the peptidase M24A family. Methionine aminopeptidase type 1 subfamily.</text>
</comment>
<comment type="catalytic activity">
    <reaction evidence="6 7">
        <text>Release of N-terminal amino acids, preferentially methionine, from peptides and arylamides.</text>
        <dbReference type="EC" id="3.4.11.18"/>
    </reaction>
</comment>
<organism evidence="9 10">
    <name type="scientific">Arachnia propionica</name>
    <dbReference type="NCBI Taxonomy" id="1750"/>
    <lineage>
        <taxon>Bacteria</taxon>
        <taxon>Bacillati</taxon>
        <taxon>Actinomycetota</taxon>
        <taxon>Actinomycetes</taxon>
        <taxon>Propionibacteriales</taxon>
        <taxon>Propionibacteriaceae</taxon>
        <taxon>Arachnia</taxon>
    </lineage>
</organism>
<dbReference type="InterPro" id="IPR001714">
    <property type="entry name" value="Pept_M24_MAP"/>
</dbReference>
<dbReference type="InterPro" id="IPR036005">
    <property type="entry name" value="Creatinase/aminopeptidase-like"/>
</dbReference>
<feature type="binding site" evidence="6">
    <location>
        <position position="310"/>
    </location>
    <ligand>
        <name>a divalent metal cation</name>
        <dbReference type="ChEBI" id="CHEBI:60240"/>
        <label>1</label>
    </ligand>
</feature>
<dbReference type="EC" id="3.4.11.18" evidence="6 7"/>
<evidence type="ECO:0000256" key="1">
    <source>
        <dbReference type="ARBA" id="ARBA00002521"/>
    </source>
</evidence>
<feature type="binding site" evidence="6">
    <location>
        <position position="183"/>
    </location>
    <ligand>
        <name>a divalent metal cation</name>
        <dbReference type="ChEBI" id="CHEBI:60240"/>
        <label>1</label>
    </ligand>
</feature>
<feature type="domain" description="Peptidase M24" evidence="8">
    <location>
        <begin position="89"/>
        <end position="317"/>
    </location>
</feature>
<dbReference type="Pfam" id="PF00557">
    <property type="entry name" value="Peptidase_M24"/>
    <property type="match status" value="1"/>
</dbReference>
<feature type="binding site" evidence="6">
    <location>
        <position position="183"/>
    </location>
    <ligand>
        <name>a divalent metal cation</name>
        <dbReference type="ChEBI" id="CHEBI:60240"/>
        <label>2</label>
        <note>catalytic</note>
    </ligand>
</feature>
<dbReference type="GO" id="GO:0046872">
    <property type="term" value="F:metal ion binding"/>
    <property type="evidence" value="ECO:0007669"/>
    <property type="project" value="UniProtKB-UniRule"/>
</dbReference>
<comment type="function">
    <text evidence="1 6">Removes the N-terminal methionine from nascent proteins. The N-terminal methionine is often cleaved when the second residue in the primary sequence is small and uncharged (Met-Ala-, Cys, Gly, Pro, Ser, Thr, or Val). Requires deformylation of the N(alpha)-formylated initiator methionine before it can be hydrolyzed.</text>
</comment>
<dbReference type="PROSITE" id="PS00680">
    <property type="entry name" value="MAP_1"/>
    <property type="match status" value="1"/>
</dbReference>
<gene>
    <name evidence="6 9" type="primary">map</name>
    <name evidence="9" type="ORF">J5A53_09805</name>
</gene>
<feature type="binding site" evidence="6">
    <location>
        <position position="279"/>
    </location>
    <ligand>
        <name>a divalent metal cation</name>
        <dbReference type="ChEBI" id="CHEBI:60240"/>
        <label>2</label>
        <note>catalytic</note>
    </ligand>
</feature>
<feature type="binding site" evidence="6">
    <location>
        <position position="246"/>
    </location>
    <ligand>
        <name>a divalent metal cation</name>
        <dbReference type="ChEBI" id="CHEBI:60240"/>
        <label>2</label>
        <note>catalytic</note>
    </ligand>
</feature>
<keyword evidence="3 6" id="KW-0645">Protease</keyword>
<dbReference type="GO" id="GO:0005829">
    <property type="term" value="C:cytosol"/>
    <property type="evidence" value="ECO:0007669"/>
    <property type="project" value="TreeGrafter"/>
</dbReference>
<dbReference type="CDD" id="cd01086">
    <property type="entry name" value="MetAP1"/>
    <property type="match status" value="1"/>
</dbReference>
<keyword evidence="4 6" id="KW-0479">Metal-binding</keyword>
<dbReference type="NCBIfam" id="TIGR00500">
    <property type="entry name" value="met_pdase_I"/>
    <property type="match status" value="1"/>
</dbReference>
<feature type="binding site" evidence="6">
    <location>
        <position position="310"/>
    </location>
    <ligand>
        <name>a divalent metal cation</name>
        <dbReference type="ChEBI" id="CHEBI:60240"/>
        <label>2</label>
        <note>catalytic</note>
    </ligand>
</feature>
<evidence type="ECO:0000259" key="8">
    <source>
        <dbReference type="Pfam" id="PF00557"/>
    </source>
</evidence>
<evidence type="ECO:0000256" key="4">
    <source>
        <dbReference type="ARBA" id="ARBA00022723"/>
    </source>
</evidence>
<feature type="binding site" evidence="6">
    <location>
        <position position="155"/>
    </location>
    <ligand>
        <name>substrate</name>
    </ligand>
</feature>
<evidence type="ECO:0000256" key="5">
    <source>
        <dbReference type="ARBA" id="ARBA00022801"/>
    </source>
</evidence>
<dbReference type="GO" id="GO:0070006">
    <property type="term" value="F:metalloaminopeptidase activity"/>
    <property type="evidence" value="ECO:0007669"/>
    <property type="project" value="UniProtKB-UniRule"/>
</dbReference>
<dbReference type="SUPFAM" id="SSF55920">
    <property type="entry name" value="Creatinase/aminopeptidase"/>
    <property type="match status" value="1"/>
</dbReference>
<sequence length="328" mass="36500">MWRWSSNRITTRRVIPRSGRPSRTCGCPDDRSAESTIWSLHCGRVSPVTPFQVTPRLEVPAAINRPPYVGKRAPKRYEGDDVQPPEIIEAMREAGAIACEAMHEAGKAVRPGVTTDELDRIVHTYILDHGAYPSTLGYRGFPKSCCTSVNEVICHGIPDLRPLEDGDIVKIDVTAFKNGVHGDNCYTFLCGDVDEESRLLTQRTQEAMNRAIKAVKPGRPTSVIGRVIESYAKRFGYGVVREYTGHGVHTAFHSGLVILHYDEPRYSTRIRPGMTFTIEPMLTLGSPESEVWKDDWTVVTLDGSRCAQFEQTLVVTETGAEIITVPRS</sequence>
<name>A0AB37I0M8_9ACTN</name>
<reference evidence="9" key="1">
    <citation type="submission" date="2021-03" db="EMBL/GenBank/DDBJ databases">
        <title>Human Oral Microbial Genomes.</title>
        <authorList>
            <person name="Johnston C.D."/>
            <person name="Chen T."/>
            <person name="Dewhirst F.E."/>
        </authorList>
    </citation>
    <scope>NUCLEOTIDE SEQUENCE</scope>
    <source>
        <strain evidence="9">F0714</strain>
    </source>
</reference>
<evidence type="ECO:0000256" key="3">
    <source>
        <dbReference type="ARBA" id="ARBA00022670"/>
    </source>
</evidence>
<dbReference type="Gene3D" id="3.90.230.10">
    <property type="entry name" value="Creatinase/methionine aminopeptidase superfamily"/>
    <property type="match status" value="1"/>
</dbReference>